<dbReference type="AlphaFoldDB" id="A0A919C8Q8"/>
<dbReference type="RefSeq" id="WP_189983490.1">
    <property type="nucleotide sequence ID" value="NZ_BNBF01000011.1"/>
</dbReference>
<reference evidence="3" key="1">
    <citation type="journal article" date="2019" name="Int. J. Syst. Evol. Microbiol.">
        <title>The Global Catalogue of Microorganisms (GCM) 10K type strain sequencing project: providing services to taxonomists for standard genome sequencing and annotation.</title>
        <authorList>
            <consortium name="The Broad Institute Genomics Platform"/>
            <consortium name="The Broad Institute Genome Sequencing Center for Infectious Disease"/>
            <person name="Wu L."/>
            <person name="Ma J."/>
        </authorList>
    </citation>
    <scope>NUCLEOTIDE SEQUENCE [LARGE SCALE GENOMIC DNA]</scope>
    <source>
        <strain evidence="3">JCM 4253</strain>
    </source>
</reference>
<accession>A0A919C8Q8</accession>
<dbReference type="Pfam" id="PF06114">
    <property type="entry name" value="Peptidase_M78"/>
    <property type="match status" value="1"/>
</dbReference>
<name>A0A919C8Q8_9ACTN</name>
<dbReference type="PANTHER" id="PTHR43236">
    <property type="entry name" value="ANTITOXIN HIGA1"/>
    <property type="match status" value="1"/>
</dbReference>
<dbReference type="InterPro" id="IPR052345">
    <property type="entry name" value="Rad_response_metalloprotease"/>
</dbReference>
<evidence type="ECO:0000313" key="3">
    <source>
        <dbReference type="Proteomes" id="UP000619355"/>
    </source>
</evidence>
<dbReference type="EMBL" id="BNBF01000011">
    <property type="protein sequence ID" value="GHG55035.1"/>
    <property type="molecule type" value="Genomic_DNA"/>
</dbReference>
<gene>
    <name evidence="2" type="ORF">GCM10018980_40190</name>
</gene>
<keyword evidence="3" id="KW-1185">Reference proteome</keyword>
<sequence>MKKMTKTEMLKLIDVLRAIAPHRPLTYGESLQVARIQAATLRKLVKANEAEMNLIWLLEQKAVPVHLAPSHELNEESGLTTDLIGDKLQMFVNKNEPPVRQRFTLLHEFKHVLDFKDAKTLHSKLGTGDEQRKANQIEWIANEFAGQALMPVSLVKRIWFMTQDLTLSASMFNVSREAMQTRLQRLNLIGESVAHPRGYFRNAGLIADSNTSPLAYVA</sequence>
<comment type="caution">
    <text evidence="2">The sequence shown here is derived from an EMBL/GenBank/DDBJ whole genome shotgun (WGS) entry which is preliminary data.</text>
</comment>
<evidence type="ECO:0000259" key="1">
    <source>
        <dbReference type="Pfam" id="PF06114"/>
    </source>
</evidence>
<dbReference type="Gene3D" id="1.10.10.2910">
    <property type="match status" value="1"/>
</dbReference>
<protein>
    <recommendedName>
        <fullName evidence="1">IrrE N-terminal-like domain-containing protein</fullName>
    </recommendedName>
</protein>
<dbReference type="InterPro" id="IPR010359">
    <property type="entry name" value="IrrE_HExxH"/>
</dbReference>
<organism evidence="2 3">
    <name type="scientific">Streptomyces capoamus</name>
    <dbReference type="NCBI Taxonomy" id="68183"/>
    <lineage>
        <taxon>Bacteria</taxon>
        <taxon>Bacillati</taxon>
        <taxon>Actinomycetota</taxon>
        <taxon>Actinomycetes</taxon>
        <taxon>Kitasatosporales</taxon>
        <taxon>Streptomycetaceae</taxon>
        <taxon>Streptomyces</taxon>
    </lineage>
</organism>
<evidence type="ECO:0000313" key="2">
    <source>
        <dbReference type="EMBL" id="GHG55035.1"/>
    </source>
</evidence>
<feature type="domain" description="IrrE N-terminal-like" evidence="1">
    <location>
        <begin position="87"/>
        <end position="183"/>
    </location>
</feature>
<dbReference type="PANTHER" id="PTHR43236:SF1">
    <property type="entry name" value="BLL7220 PROTEIN"/>
    <property type="match status" value="1"/>
</dbReference>
<dbReference type="Proteomes" id="UP000619355">
    <property type="component" value="Unassembled WGS sequence"/>
</dbReference>
<proteinExistence type="predicted"/>